<evidence type="ECO:0000313" key="2">
    <source>
        <dbReference type="Proteomes" id="UP001221009"/>
    </source>
</evidence>
<dbReference type="Proteomes" id="UP001221009">
    <property type="component" value="Chromosome"/>
</dbReference>
<gene>
    <name evidence="1" type="ORF">P2T59_05405</name>
</gene>
<accession>A0AAX3QX88</accession>
<organism evidence="1 2">
    <name type="scientific">Parabacteroides distasonis</name>
    <dbReference type="NCBI Taxonomy" id="823"/>
    <lineage>
        <taxon>Bacteria</taxon>
        <taxon>Pseudomonadati</taxon>
        <taxon>Bacteroidota</taxon>
        <taxon>Bacteroidia</taxon>
        <taxon>Bacteroidales</taxon>
        <taxon>Tannerellaceae</taxon>
        <taxon>Parabacteroides</taxon>
    </lineage>
</organism>
<proteinExistence type="predicted"/>
<dbReference type="EMBL" id="CP120353">
    <property type="protein sequence ID" value="WET65425.1"/>
    <property type="molecule type" value="Genomic_DNA"/>
</dbReference>
<name>A0AAX3QX88_PARDI</name>
<evidence type="ECO:0000313" key="1">
    <source>
        <dbReference type="EMBL" id="WET65425.1"/>
    </source>
</evidence>
<dbReference type="RefSeq" id="WP_276507683.1">
    <property type="nucleotide sequence ID" value="NZ_CP120353.1"/>
</dbReference>
<reference evidence="1" key="1">
    <citation type="submission" date="2023-03" db="EMBL/GenBank/DDBJ databases">
        <title>Parabacteroides distasonis, a bacteria resistant against UC.</title>
        <authorList>
            <person name="Dai W."/>
        </authorList>
    </citation>
    <scope>NUCLEOTIDE SEQUENCE</scope>
    <source>
        <strain evidence="1">F1-28</strain>
    </source>
</reference>
<protein>
    <submittedName>
        <fullName evidence="1">Uncharacterized protein</fullName>
    </submittedName>
</protein>
<sequence length="1351" mass="152347">MEERKDICEGYERDSVQQLDKLAKDKNERFPIYPLTYIQAVYDARTKERLDSILWKCNNVYLPWMGSAGDTRVQLPFWMRRKGIIITYKNLDEETITEKLTYDLCFADDFFRLDSSWTRITDALPVGGNITIGSNGNWFQDGVDTGFKAQGPKGDNGLTPMLRTVNNKLQYSYDGEVWNEISEYIAAWFRFQDNKIQISRDQKTWSDLSKPFTQDLYIKGYVATSSALPSTGVKQGDIYMVGPTYAAEDTEHKNPIYRMYVYNDSGWVDNGVFQSIAAGVVQTIGNSETEVMSQKAVSSIVGLDTYPVFSDTKPYVKGEIVNYGGLLYEFTADHEAGAWIGTDARETSLRGEVTKIENNKLNSFKDIEITSIEDLDDGRRPYGVYGVTLLNDDDNFGKRFTFYHLPNGGVDSEYVYQRIQAHNPVYREDPYYPSRSFHRVGWTASSDAPYSWTNWVCEDDYYCRKAESSYKGILSYSGKEEYIVKCIKYIKVWVDEKYIDHDIALSVIGVATTGEIMFQVYNKTLDYVLGSIIKQIDGEPEGIIRYKKDALGDKGHYAIDIVFDWSLYTDRLQTASSTVKVEALLYGNDSYYSEFRLTKSLESIDYKIDYFEDISIDSYCTVVNGAIEDSNTSYHIPVGYTGKSSIIYLDDTINKFLYPEGTKIVVDVDITYTNKTVEELQREKIRIQKVSGAEYTNITLENNMTFTETDGKVILSINFEYVITYEDIASYDRMRFYYQNGFPEDSTVTKEVVVKVSNINIRREEKLNDKVRELDKNIGQILRPTTKIIRVDRWDTTADFYGNDAIQRAIDSITDASPSNVYDLVVNGIFEAKQASDYHLSVNRNAFIKTKNYVNIKGSGRNTCIIQASLPDNLGSSFAYSSYEGITFQSISELSGMTVIGRNIRYPIHIDGGATGCKDYLLKCTDSKVWHQGNTGDAINWVSWHPLGIGMSDGQTIICENCEIEGKAHAFYSHTNADYKNASSLTFKNCTFIANGEGGYSGGINVLGNIQPMGTGKSDKMIFINCKWENQGIIRYNDSPYISKNAANQKADHAEYELFIDVNPQPFDNSRLRGFGLKIKSKSTGSSSSVRFDESSSAFPLIIGKSNESNEFINRYGFNQKYGYQYRDGGNGLSGWACGLWDIGENAVGNPENTYMNSLGKRLGDCSSVNKTLTVIIDGTSYNIVFNKNYNGTDDSEPSTYTNDQIIDEILYAIGNVATIEQYPVGRDYYPSFDNVVRLKNTDTVEVMRGMGIIFNGNNSFRLAENSDGKIDGITIDDGRVGDFCRIITAGSLYAMNTNQRFSVKEVSLGTRDIGVKAGISLANKGVFDVNAEPKLIQVGRIKDVYDIIKP</sequence>